<dbReference type="GO" id="GO:0005509">
    <property type="term" value="F:calcium ion binding"/>
    <property type="evidence" value="ECO:0007669"/>
    <property type="project" value="InterPro"/>
</dbReference>
<keyword evidence="4" id="KW-0732">Signal</keyword>
<dbReference type="PANTHER" id="PTHR38340">
    <property type="entry name" value="S-LAYER PROTEIN"/>
    <property type="match status" value="1"/>
</dbReference>
<dbReference type="Pfam" id="PF00353">
    <property type="entry name" value="HemolysinCabind"/>
    <property type="match status" value="4"/>
</dbReference>
<dbReference type="eggNOG" id="COG2931">
    <property type="taxonomic scope" value="Bacteria"/>
</dbReference>
<evidence type="ECO:0000256" key="3">
    <source>
        <dbReference type="SAM" id="MobiDB-lite"/>
    </source>
</evidence>
<evidence type="ECO:0000256" key="1">
    <source>
        <dbReference type="ARBA" id="ARBA00004613"/>
    </source>
</evidence>
<comment type="subcellular location">
    <subcellularLocation>
        <location evidence="1">Secreted</location>
    </subcellularLocation>
</comment>
<dbReference type="InterPro" id="IPR050557">
    <property type="entry name" value="RTX_toxin/Mannuronan_C5-epim"/>
</dbReference>
<dbReference type="GO" id="GO:0005576">
    <property type="term" value="C:extracellular region"/>
    <property type="evidence" value="ECO:0007669"/>
    <property type="project" value="UniProtKB-SubCell"/>
</dbReference>
<evidence type="ECO:0000256" key="4">
    <source>
        <dbReference type="SAM" id="SignalP"/>
    </source>
</evidence>
<feature type="chain" id="PRO_5001694617" description="Calcium-binding protein" evidence="4">
    <location>
        <begin position="19"/>
        <end position="309"/>
    </location>
</feature>
<gene>
    <name evidence="5" type="ORF">TP2_08575</name>
</gene>
<dbReference type="STRING" id="1353537.TP2_08575"/>
<feature type="signal peptide" evidence="4">
    <location>
        <begin position="1"/>
        <end position="18"/>
    </location>
</feature>
<name>A0A074J8W2_9RHOB</name>
<dbReference type="PANTHER" id="PTHR38340:SF1">
    <property type="entry name" value="S-LAYER PROTEIN"/>
    <property type="match status" value="1"/>
</dbReference>
<feature type="region of interest" description="Disordered" evidence="3">
    <location>
        <begin position="22"/>
        <end position="63"/>
    </location>
</feature>
<evidence type="ECO:0000313" key="5">
    <source>
        <dbReference type="EMBL" id="KEO52984.1"/>
    </source>
</evidence>
<dbReference type="RefSeq" id="WP_038077323.1">
    <property type="nucleotide sequence ID" value="NZ_AUND01000023.1"/>
</dbReference>
<feature type="compositionally biased region" description="Acidic residues" evidence="3">
    <location>
        <begin position="22"/>
        <end position="47"/>
    </location>
</feature>
<sequence length="309" mass="32220">MFAILLLSFLPLALVAVAFNDDDSDHENDDENRDDTDQETGEGEEIQVDAPDQVTMGTNGDDTIRGTDGTDFVFGLAGEDDIYLGDGDDMGTISPEAEDAMWNATTAEEFIDAYENSGFFGAVGGTGDDYIDGGHGNDAITGSQGDDVLRGNLGADTLIDFEGSNELYGGYGNDALIASDTDHAPDLLDGGANDDYLYGNDGDTMTGGTGSDFFSIWWTGGEDPVSITDFGDLGPNPAPGTPGEFLSIEVDDLSAVSNFSVSPSDSGAEVSLNGQTVAQIEDVDYAALKAAGAIYAEDLYGNAMLPSYA</sequence>
<dbReference type="AlphaFoldDB" id="A0A074J8W2"/>
<dbReference type="Proteomes" id="UP000027432">
    <property type="component" value="Unassembled WGS sequence"/>
</dbReference>
<comment type="caution">
    <text evidence="5">The sequence shown here is derived from an EMBL/GenBank/DDBJ whole genome shotgun (WGS) entry which is preliminary data.</text>
</comment>
<keyword evidence="6" id="KW-1185">Reference proteome</keyword>
<accession>A0A074J8W2</accession>
<keyword evidence="2" id="KW-0964">Secreted</keyword>
<evidence type="ECO:0000256" key="2">
    <source>
        <dbReference type="ARBA" id="ARBA00022525"/>
    </source>
</evidence>
<dbReference type="InterPro" id="IPR011049">
    <property type="entry name" value="Serralysin-like_metalloprot_C"/>
</dbReference>
<dbReference type="EMBL" id="AUND01000023">
    <property type="protein sequence ID" value="KEO52984.1"/>
    <property type="molecule type" value="Genomic_DNA"/>
</dbReference>
<organism evidence="5 6">
    <name type="scientific">Thioclava pacifica DSM 10166</name>
    <dbReference type="NCBI Taxonomy" id="1353537"/>
    <lineage>
        <taxon>Bacteria</taxon>
        <taxon>Pseudomonadati</taxon>
        <taxon>Pseudomonadota</taxon>
        <taxon>Alphaproteobacteria</taxon>
        <taxon>Rhodobacterales</taxon>
        <taxon>Paracoccaceae</taxon>
        <taxon>Thioclava</taxon>
    </lineage>
</organism>
<dbReference type="PRINTS" id="PR00313">
    <property type="entry name" value="CABNDNGRPT"/>
</dbReference>
<evidence type="ECO:0008006" key="7">
    <source>
        <dbReference type="Google" id="ProtNLM"/>
    </source>
</evidence>
<dbReference type="InterPro" id="IPR001343">
    <property type="entry name" value="Hemolysn_Ca-bd"/>
</dbReference>
<evidence type="ECO:0000313" key="6">
    <source>
        <dbReference type="Proteomes" id="UP000027432"/>
    </source>
</evidence>
<reference evidence="5 6" key="1">
    <citation type="submission" date="2013-07" db="EMBL/GenBank/DDBJ databases">
        <title>Thioclava pacifica DSM 10166 Genome Sequencing.</title>
        <authorList>
            <person name="Lai Q."/>
            <person name="Shao Z."/>
        </authorList>
    </citation>
    <scope>NUCLEOTIDE SEQUENCE [LARGE SCALE GENOMIC DNA]</scope>
    <source>
        <strain evidence="5 6">DSM 10166</strain>
    </source>
</reference>
<protein>
    <recommendedName>
        <fullName evidence="7">Calcium-binding protein</fullName>
    </recommendedName>
</protein>
<dbReference type="SUPFAM" id="SSF51120">
    <property type="entry name" value="beta-Roll"/>
    <property type="match status" value="2"/>
</dbReference>
<proteinExistence type="predicted"/>
<dbReference type="Gene3D" id="2.150.10.10">
    <property type="entry name" value="Serralysin-like metalloprotease, C-terminal"/>
    <property type="match status" value="2"/>
</dbReference>